<evidence type="ECO:0000313" key="2">
    <source>
        <dbReference type="Proteomes" id="UP000824881"/>
    </source>
</evidence>
<dbReference type="EMBL" id="WQMT02000003">
    <property type="protein sequence ID" value="KAG9224519.1"/>
    <property type="molecule type" value="Genomic_DNA"/>
</dbReference>
<keyword evidence="2" id="KW-1185">Reference proteome</keyword>
<protein>
    <submittedName>
        <fullName evidence="1">Uncharacterized protein</fullName>
    </submittedName>
</protein>
<dbReference type="Proteomes" id="UP000824881">
    <property type="component" value="Unassembled WGS sequence"/>
</dbReference>
<gene>
    <name evidence="1" type="ORF">CCMSSC00406_0002330</name>
</gene>
<organism evidence="1 2">
    <name type="scientific">Pleurotus cornucopiae</name>
    <name type="common">Cornucopia mushroom</name>
    <dbReference type="NCBI Taxonomy" id="5321"/>
    <lineage>
        <taxon>Eukaryota</taxon>
        <taxon>Fungi</taxon>
        <taxon>Dikarya</taxon>
        <taxon>Basidiomycota</taxon>
        <taxon>Agaricomycotina</taxon>
        <taxon>Agaricomycetes</taxon>
        <taxon>Agaricomycetidae</taxon>
        <taxon>Agaricales</taxon>
        <taxon>Pleurotineae</taxon>
        <taxon>Pleurotaceae</taxon>
        <taxon>Pleurotus</taxon>
    </lineage>
</organism>
<evidence type="ECO:0000313" key="1">
    <source>
        <dbReference type="EMBL" id="KAG9224519.1"/>
    </source>
</evidence>
<accession>A0ACB7J1T5</accession>
<name>A0ACB7J1T5_PLECO</name>
<comment type="caution">
    <text evidence="1">The sequence shown here is derived from an EMBL/GenBank/DDBJ whole genome shotgun (WGS) entry which is preliminary data.</text>
</comment>
<reference evidence="1 2" key="1">
    <citation type="journal article" date="2021" name="Appl. Environ. Microbiol.">
        <title>Genetic linkage and physical mapping for an oyster mushroom Pleurotus cornucopiae and QTL analysis for the trait cap color.</title>
        <authorList>
            <person name="Zhang Y."/>
            <person name="Gao W."/>
            <person name="Sonnenberg A."/>
            <person name="Chen Q."/>
            <person name="Zhang J."/>
            <person name="Huang C."/>
        </authorList>
    </citation>
    <scope>NUCLEOTIDE SEQUENCE [LARGE SCALE GENOMIC DNA]</scope>
    <source>
        <strain evidence="1">CCMSSC00406</strain>
    </source>
</reference>
<sequence length="303" mass="33450">MLQHSDFSAWIETEGVPTQEYNVEITSDAEGPVVTCWIASEEAKTFSVNLKDASSASTCWTLKADGVKMKKFYTKPAKKGRPSETTRAMRDMAVSATERNDDAYMHRSIDAKFGEITLSVWSTQQVKYRKAQLKTSAPAAAPILGGPIHEKSKKMGGHCISYGQPVPSLEKGTKSSATKLETHYWERVKCLVSFSFKYRPLALLQANGIAPLPPAVEPTPASSERSPGPRDHSAEAHAVDTGEVDLLRQQLQLIQKRLDEIDKPRSVKRESDAAEQKAHTRRKRVKTEGPAPVFISGEVIDLT</sequence>
<proteinExistence type="predicted"/>